<evidence type="ECO:0008006" key="3">
    <source>
        <dbReference type="Google" id="ProtNLM"/>
    </source>
</evidence>
<proteinExistence type="predicted"/>
<name>A0ABP9VYK7_9BACT</name>
<sequence>MLNPWLSMMVAWRLQPSLTQFSKLIPSAWLPQRTGGRLCSNRFEMVNFDPASSGHTTWFLRKVAVVVAGESFGAQRSVTSVAFRLTPARDRLRCLATGVGVVRIILTSMSFSSVENGDVKSSRWASQVTDSLTQLQQWYLANCNGDWEHRYGVSIATLDNPGWSLKIELTGTPCEGRALERTSVGDHDTDDGWHVRWVADNEYHAAGGALMLTTMIDDFLRWANSK</sequence>
<dbReference type="Proteomes" id="UP001416858">
    <property type="component" value="Unassembled WGS sequence"/>
</dbReference>
<accession>A0ABP9VYK7</accession>
<comment type="caution">
    <text evidence="1">The sequence shown here is derived from an EMBL/GenBank/DDBJ whole genome shotgun (WGS) entry which is preliminary data.</text>
</comment>
<gene>
    <name evidence="1" type="ORF">Rcae01_04859</name>
</gene>
<evidence type="ECO:0000313" key="1">
    <source>
        <dbReference type="EMBL" id="GAA5509360.1"/>
    </source>
</evidence>
<dbReference type="EMBL" id="BAABRO010000013">
    <property type="protein sequence ID" value="GAA5509360.1"/>
    <property type="molecule type" value="Genomic_DNA"/>
</dbReference>
<organism evidence="1 2">
    <name type="scientific">Novipirellula caenicola</name>
    <dbReference type="NCBI Taxonomy" id="1536901"/>
    <lineage>
        <taxon>Bacteria</taxon>
        <taxon>Pseudomonadati</taxon>
        <taxon>Planctomycetota</taxon>
        <taxon>Planctomycetia</taxon>
        <taxon>Pirellulales</taxon>
        <taxon>Pirellulaceae</taxon>
        <taxon>Novipirellula</taxon>
    </lineage>
</organism>
<evidence type="ECO:0000313" key="2">
    <source>
        <dbReference type="Proteomes" id="UP001416858"/>
    </source>
</evidence>
<reference evidence="1 2" key="1">
    <citation type="submission" date="2024-02" db="EMBL/GenBank/DDBJ databases">
        <title>Rhodopirellula caenicola NBRC 110016.</title>
        <authorList>
            <person name="Ichikawa N."/>
            <person name="Katano-Makiyama Y."/>
            <person name="Hidaka K."/>
        </authorList>
    </citation>
    <scope>NUCLEOTIDE SEQUENCE [LARGE SCALE GENOMIC DNA]</scope>
    <source>
        <strain evidence="1 2">NBRC 110016</strain>
    </source>
</reference>
<protein>
    <recommendedName>
        <fullName evidence="3">Immunity protein 53</fullName>
    </recommendedName>
</protein>
<dbReference type="InterPro" id="IPR028228">
    <property type="entry name" value="Imm53"/>
</dbReference>
<dbReference type="Pfam" id="PF15580">
    <property type="entry name" value="Imm53"/>
    <property type="match status" value="1"/>
</dbReference>
<keyword evidence="2" id="KW-1185">Reference proteome</keyword>